<dbReference type="GO" id="GO:0005737">
    <property type="term" value="C:cytoplasm"/>
    <property type="evidence" value="ECO:0007669"/>
    <property type="project" value="UniProtKB-SubCell"/>
</dbReference>
<name>A0A1H7KX38_9PROT</name>
<feature type="domain" description="S1 motif" evidence="17">
    <location>
        <begin position="39"/>
        <end position="118"/>
    </location>
</feature>
<feature type="compositionally biased region" description="Basic and acidic residues" evidence="16">
    <location>
        <begin position="614"/>
        <end position="629"/>
    </location>
</feature>
<dbReference type="STRING" id="1233.SAMN05216387_103360"/>
<feature type="region of interest" description="Disordered" evidence="16">
    <location>
        <begin position="866"/>
        <end position="909"/>
    </location>
</feature>
<reference evidence="18 19" key="1">
    <citation type="submission" date="2016-10" db="EMBL/GenBank/DDBJ databases">
        <authorList>
            <person name="de Groot N.N."/>
        </authorList>
    </citation>
    <scope>NUCLEOTIDE SEQUENCE [LARGE SCALE GENOMIC DNA]</scope>
    <source>
        <strain evidence="18 19">Nv1</strain>
    </source>
</reference>
<evidence type="ECO:0000256" key="4">
    <source>
        <dbReference type="ARBA" id="ARBA00022519"/>
    </source>
</evidence>
<dbReference type="Pfam" id="PF10150">
    <property type="entry name" value="RNase_E_G"/>
    <property type="match status" value="1"/>
</dbReference>
<dbReference type="GO" id="GO:0006402">
    <property type="term" value="P:mRNA catabolic process"/>
    <property type="evidence" value="ECO:0007669"/>
    <property type="project" value="UniProtKB-UniRule"/>
</dbReference>
<keyword evidence="9 15" id="KW-0699">rRNA-binding</keyword>
<dbReference type="GO" id="GO:0008033">
    <property type="term" value="P:tRNA processing"/>
    <property type="evidence" value="ECO:0007669"/>
    <property type="project" value="UniProtKB-UniRule"/>
</dbReference>
<keyword evidence="3 15" id="KW-0963">Cytoplasm</keyword>
<evidence type="ECO:0000256" key="9">
    <source>
        <dbReference type="ARBA" id="ARBA00022730"/>
    </source>
</evidence>
<keyword evidence="13 15" id="KW-0694">RNA-binding</keyword>
<dbReference type="Gene3D" id="2.40.50.140">
    <property type="entry name" value="Nucleic acid-binding proteins"/>
    <property type="match status" value="1"/>
</dbReference>
<gene>
    <name evidence="15" type="primary">rne</name>
    <name evidence="18" type="ORF">SAMN05216387_103360</name>
</gene>
<comment type="similarity">
    <text evidence="15">Belongs to the RNase E/G family. RNase E subfamily.</text>
</comment>
<dbReference type="InterPro" id="IPR012340">
    <property type="entry name" value="NA-bd_OB-fold"/>
</dbReference>
<evidence type="ECO:0000256" key="8">
    <source>
        <dbReference type="ARBA" id="ARBA00022723"/>
    </source>
</evidence>
<dbReference type="AlphaFoldDB" id="A0A1H7KX38"/>
<dbReference type="PROSITE" id="PS50126">
    <property type="entry name" value="S1"/>
    <property type="match status" value="1"/>
</dbReference>
<keyword evidence="8 15" id="KW-0479">Metal-binding</keyword>
<feature type="binding site" evidence="15">
    <location>
        <position position="402"/>
    </location>
    <ligand>
        <name>Zn(2+)</name>
        <dbReference type="ChEBI" id="CHEBI:29105"/>
        <note>ligand shared between dimeric partners</note>
    </ligand>
</feature>
<dbReference type="CDD" id="cd04453">
    <property type="entry name" value="S1_RNase_E"/>
    <property type="match status" value="1"/>
</dbReference>
<evidence type="ECO:0000256" key="13">
    <source>
        <dbReference type="ARBA" id="ARBA00022884"/>
    </source>
</evidence>
<dbReference type="Proteomes" id="UP000198620">
    <property type="component" value="Unassembled WGS sequence"/>
</dbReference>
<dbReference type="GO" id="GO:0008270">
    <property type="term" value="F:zinc ion binding"/>
    <property type="evidence" value="ECO:0007669"/>
    <property type="project" value="UniProtKB-UniRule"/>
</dbReference>
<comment type="catalytic activity">
    <reaction evidence="15">
        <text>Endonucleolytic cleavage of single-stranded RNA in A- and U-rich regions.</text>
        <dbReference type="EC" id="3.1.26.12"/>
    </reaction>
</comment>
<feature type="compositionally biased region" description="Basic and acidic residues" evidence="16">
    <location>
        <begin position="675"/>
        <end position="697"/>
    </location>
</feature>
<dbReference type="Pfam" id="PF20833">
    <property type="entry name" value="RNase_E_G_Thio"/>
    <property type="match status" value="1"/>
</dbReference>
<feature type="region of interest" description="Required for zinc-mediated homotetramerization and catalytic activity" evidence="15">
    <location>
        <begin position="402"/>
        <end position="405"/>
    </location>
</feature>
<evidence type="ECO:0000313" key="18">
    <source>
        <dbReference type="EMBL" id="SEK91056.1"/>
    </source>
</evidence>
<comment type="cofactor">
    <cofactor evidence="15">
        <name>Zn(2+)</name>
        <dbReference type="ChEBI" id="CHEBI:29105"/>
    </cofactor>
    <text evidence="15">Binds 2 Zn(2+) ions per homotetramer.</text>
</comment>
<dbReference type="OrthoDB" id="9804278at2"/>
<dbReference type="GO" id="GO:0000049">
    <property type="term" value="F:tRNA binding"/>
    <property type="evidence" value="ECO:0007669"/>
    <property type="project" value="UniProtKB-KW"/>
</dbReference>
<proteinExistence type="inferred from homology"/>
<dbReference type="HAMAP" id="MF_00970">
    <property type="entry name" value="RNase_E"/>
    <property type="match status" value="1"/>
</dbReference>
<feature type="region of interest" description="Disordered" evidence="16">
    <location>
        <begin position="566"/>
        <end position="717"/>
    </location>
</feature>
<dbReference type="EC" id="3.1.26.12" evidence="15"/>
<feature type="binding site" evidence="15">
    <location>
        <position position="344"/>
    </location>
    <ligand>
        <name>Mg(2+)</name>
        <dbReference type="ChEBI" id="CHEBI:18420"/>
        <note>catalytic</note>
    </ligand>
</feature>
<dbReference type="PANTHER" id="PTHR30001:SF1">
    <property type="entry name" value="RIBONUCLEASE E_G-LIKE PROTEIN, CHLOROPLASTIC"/>
    <property type="match status" value="1"/>
</dbReference>
<dbReference type="GO" id="GO:0019843">
    <property type="term" value="F:rRNA binding"/>
    <property type="evidence" value="ECO:0007669"/>
    <property type="project" value="UniProtKB-KW"/>
</dbReference>
<dbReference type="GO" id="GO:0006364">
    <property type="term" value="P:rRNA processing"/>
    <property type="evidence" value="ECO:0007669"/>
    <property type="project" value="UniProtKB-UniRule"/>
</dbReference>
<evidence type="ECO:0000256" key="3">
    <source>
        <dbReference type="ARBA" id="ARBA00022490"/>
    </source>
</evidence>
<evidence type="ECO:0000256" key="12">
    <source>
        <dbReference type="ARBA" id="ARBA00022842"/>
    </source>
</evidence>
<evidence type="ECO:0000256" key="16">
    <source>
        <dbReference type="SAM" id="MobiDB-lite"/>
    </source>
</evidence>
<comment type="cofactor">
    <cofactor evidence="15">
        <name>Mg(2+)</name>
        <dbReference type="ChEBI" id="CHEBI:18420"/>
    </cofactor>
    <text evidence="15">Binds 1 Mg(2+) ion per subunit.</text>
</comment>
<accession>A0A1H7KX38</accession>
<evidence type="ECO:0000256" key="11">
    <source>
        <dbReference type="ARBA" id="ARBA00022801"/>
    </source>
</evidence>
<feature type="compositionally biased region" description="Basic and acidic residues" evidence="16">
    <location>
        <begin position="636"/>
        <end position="650"/>
    </location>
</feature>
<sequence>MKRMLFNATQPEELRVAIVDGQKLIDLDIESSGKEQRKGNIYKGVITRIEPSLEAAFIEYGGERHGFLPFKEISRSYFRESSDPARARIQDALREGQELIVQVDKDERGTKGAALTTYISLAGRYLVLMPNNPRGGGVSRRIEGEDRAELRDIMAQLSIPAGMSIIARTAGIGRSEEELQWDLNYLLQLWRAIEDASNSQSGAFLIYQESSLVIRAIRDYFHQEIGEILIDTESIYEQACQFMSHVMPANVGRVKLYRDDVPLFSRFQIEHQIETAYSRQVTLPSGGAIVIDHTEALVSVDVNSARATRGSDIEQTALNTNLEAADEIARQLRLRDLGGLVVIDFIDMEIARNQREVENRLHDSLRYDRARVQMGKISRFGLLELSRQRLRPSLGESSYISCPRCHGTGHIRGTDSSALHILRIIQEEAMKENTAVLHVQLPVDVATYLLNEKRAEIHAIEARLKVNVVLIPNVYFETPNYSINRLRHDDVKLAEVQASYQRVEKPAEEAALPSVGPEVKPVRQQAAVRGITPSQPAPIREQKAYQQPEPTSFLDRIFGWFKQMGGEEKAQPEQAASHPARSERGRPRRDRGDRAERSTEASGGLAHAEASPQRLEKRGEPKPQSERTAPKKQSRASRDGKIRAEVKLPGEGEQPGTEEIPHQEDGSRRRRRGGRQRERGDRPERALRENKQMDAKQPHPQQTTSELMHEEKNVQSAVAEPVPALIQETPALVLTSSPQTAEVTPESGAAAPSELLHAHEVLPSAAPMRPAAASEVPEAASSALSAQLPADLPAHLLSEEITSEKLISSPVPATTITAQVEVSGTDEESGDLLPASQHQDVQQPQPSAGIEVPDLAVTGLVMVETLPERIKPSDTEAGAESILPQRRKRPAPVPVVEHDEPMVQIETHK</sequence>
<feature type="compositionally biased region" description="Basic and acidic residues" evidence="16">
    <location>
        <begin position="580"/>
        <end position="599"/>
    </location>
</feature>
<keyword evidence="15" id="KW-0820">tRNA-binding</keyword>
<comment type="similarity">
    <text evidence="1">Belongs to the RNase E/G family. RNase G subfamily.</text>
</comment>
<dbReference type="SMART" id="SM00316">
    <property type="entry name" value="S1"/>
    <property type="match status" value="1"/>
</dbReference>
<feature type="compositionally biased region" description="Polar residues" evidence="16">
    <location>
        <begin position="836"/>
        <end position="846"/>
    </location>
</feature>
<dbReference type="EMBL" id="FOBH01000003">
    <property type="protein sequence ID" value="SEK91056.1"/>
    <property type="molecule type" value="Genomic_DNA"/>
</dbReference>
<dbReference type="Gene3D" id="3.40.1260.20">
    <property type="entry name" value="Ribonuclease E, catalytic domain"/>
    <property type="match status" value="1"/>
</dbReference>
<keyword evidence="5 15" id="KW-0698">rRNA processing</keyword>
<evidence type="ECO:0000256" key="14">
    <source>
        <dbReference type="ARBA" id="ARBA00023136"/>
    </source>
</evidence>
<evidence type="ECO:0000256" key="6">
    <source>
        <dbReference type="ARBA" id="ARBA00022694"/>
    </source>
</evidence>
<keyword evidence="4 15" id="KW-0997">Cell inner membrane</keyword>
<comment type="subcellular location">
    <subcellularLocation>
        <location evidence="15">Cytoplasm</location>
    </subcellularLocation>
    <subcellularLocation>
        <location evidence="15">Cell inner membrane</location>
        <topology evidence="15">Peripheral membrane protein</topology>
        <orientation evidence="15">Cytoplasmic side</orientation>
    </subcellularLocation>
</comment>
<feature type="region of interest" description="Disordered" evidence="16">
    <location>
        <begin position="528"/>
        <end position="548"/>
    </location>
</feature>
<evidence type="ECO:0000256" key="15">
    <source>
        <dbReference type="HAMAP-Rule" id="MF_00970"/>
    </source>
</evidence>
<dbReference type="Pfam" id="PF00575">
    <property type="entry name" value="S1"/>
    <property type="match status" value="1"/>
</dbReference>
<evidence type="ECO:0000313" key="19">
    <source>
        <dbReference type="Proteomes" id="UP000198620"/>
    </source>
</evidence>
<evidence type="ECO:0000256" key="5">
    <source>
        <dbReference type="ARBA" id="ARBA00022552"/>
    </source>
</evidence>
<comment type="subunit">
    <text evidence="15">Homotetramer formed by a dimer of dimers.</text>
</comment>
<keyword evidence="2 15" id="KW-1003">Cell membrane</keyword>
<feature type="binding site" evidence="15">
    <location>
        <position position="301"/>
    </location>
    <ligand>
        <name>Mg(2+)</name>
        <dbReference type="ChEBI" id="CHEBI:18420"/>
        <note>catalytic</note>
    </ligand>
</feature>
<dbReference type="NCBIfam" id="TIGR00757">
    <property type="entry name" value="RNaseEG"/>
    <property type="match status" value="1"/>
</dbReference>
<keyword evidence="6 15" id="KW-0819">tRNA processing</keyword>
<keyword evidence="11 15" id="KW-0378">Hydrolase</keyword>
<dbReference type="InterPro" id="IPR004659">
    <property type="entry name" value="RNase_E/G"/>
</dbReference>
<feature type="binding site" evidence="15">
    <location>
        <position position="405"/>
    </location>
    <ligand>
        <name>Zn(2+)</name>
        <dbReference type="ChEBI" id="CHEBI:29105"/>
        <note>ligand shared between dimeric partners</note>
    </ligand>
</feature>
<dbReference type="InterPro" id="IPR028878">
    <property type="entry name" value="RNase_E"/>
</dbReference>
<evidence type="ECO:0000259" key="17">
    <source>
        <dbReference type="PROSITE" id="PS50126"/>
    </source>
</evidence>
<keyword evidence="7 15" id="KW-0540">Nuclease</keyword>
<keyword evidence="19" id="KW-1185">Reference proteome</keyword>
<evidence type="ECO:0000256" key="7">
    <source>
        <dbReference type="ARBA" id="ARBA00022722"/>
    </source>
</evidence>
<evidence type="ECO:0000256" key="1">
    <source>
        <dbReference type="ARBA" id="ARBA00005663"/>
    </source>
</evidence>
<dbReference type="GO" id="GO:0000287">
    <property type="term" value="F:magnesium ion binding"/>
    <property type="evidence" value="ECO:0007669"/>
    <property type="project" value="UniProtKB-UniRule"/>
</dbReference>
<evidence type="ECO:0000256" key="2">
    <source>
        <dbReference type="ARBA" id="ARBA00022475"/>
    </source>
</evidence>
<protein>
    <recommendedName>
        <fullName evidence="15">Ribonuclease E</fullName>
        <shortName evidence="15">RNase E</shortName>
        <ecNumber evidence="15">3.1.26.12</ecNumber>
    </recommendedName>
</protein>
<dbReference type="GO" id="GO:0009898">
    <property type="term" value="C:cytoplasmic side of plasma membrane"/>
    <property type="evidence" value="ECO:0007669"/>
    <property type="project" value="UniProtKB-UniRule"/>
</dbReference>
<dbReference type="GO" id="GO:0008995">
    <property type="term" value="F:ribonuclease E activity"/>
    <property type="evidence" value="ECO:0007669"/>
    <property type="project" value="UniProtKB-EC"/>
</dbReference>
<dbReference type="InterPro" id="IPR048583">
    <property type="entry name" value="RNase_E_G_thioredoxin-like"/>
</dbReference>
<comment type="function">
    <text evidence="15">Endoribonuclease that plays a central role in RNA processing and decay. Required for the maturation of 5S and 16S rRNAs and the majority of tRNAs. Also involved in the degradation of most mRNAs.</text>
</comment>
<dbReference type="PANTHER" id="PTHR30001">
    <property type="entry name" value="RIBONUCLEASE"/>
    <property type="match status" value="1"/>
</dbReference>
<dbReference type="SUPFAM" id="SSF50249">
    <property type="entry name" value="Nucleic acid-binding proteins"/>
    <property type="match status" value="1"/>
</dbReference>
<dbReference type="InterPro" id="IPR019307">
    <property type="entry name" value="RNA-bd_AU-1/RNase_E/G"/>
</dbReference>
<organism evidence="18 19">
    <name type="scientific">Nitrosovibrio tenuis</name>
    <dbReference type="NCBI Taxonomy" id="1233"/>
    <lineage>
        <taxon>Bacteria</taxon>
        <taxon>Pseudomonadati</taxon>
        <taxon>Pseudomonadota</taxon>
        <taxon>Betaproteobacteria</taxon>
        <taxon>Nitrosomonadales</taxon>
        <taxon>Nitrosomonadaceae</taxon>
        <taxon>Nitrosovibrio</taxon>
    </lineage>
</organism>
<evidence type="ECO:0000256" key="10">
    <source>
        <dbReference type="ARBA" id="ARBA00022759"/>
    </source>
</evidence>
<keyword evidence="10 15" id="KW-0255">Endonuclease</keyword>
<feature type="region of interest" description="Disordered" evidence="16">
    <location>
        <begin position="820"/>
        <end position="850"/>
    </location>
</feature>
<keyword evidence="15" id="KW-0862">Zinc</keyword>
<feature type="compositionally biased region" description="Basic and acidic residues" evidence="16">
    <location>
        <begin position="896"/>
        <end position="909"/>
    </location>
</feature>
<dbReference type="InterPro" id="IPR003029">
    <property type="entry name" value="S1_domain"/>
</dbReference>
<dbReference type="RefSeq" id="WP_090828181.1">
    <property type="nucleotide sequence ID" value="NZ_FOBH01000003.1"/>
</dbReference>
<keyword evidence="14 15" id="KW-0472">Membrane</keyword>
<keyword evidence="12 15" id="KW-0460">Magnesium</keyword>